<dbReference type="CDD" id="cd07820">
    <property type="entry name" value="SRPBCC_3"/>
    <property type="match status" value="1"/>
</dbReference>
<proteinExistence type="predicted"/>
<organism evidence="1 2">
    <name type="scientific">Serinibacter arcticus</name>
    <dbReference type="NCBI Taxonomy" id="1655435"/>
    <lineage>
        <taxon>Bacteria</taxon>
        <taxon>Bacillati</taxon>
        <taxon>Actinomycetota</taxon>
        <taxon>Actinomycetes</taxon>
        <taxon>Micrococcales</taxon>
        <taxon>Beutenbergiaceae</taxon>
        <taxon>Serinibacter</taxon>
    </lineage>
</organism>
<dbReference type="OrthoDB" id="9801773at2"/>
<dbReference type="Pfam" id="PF10604">
    <property type="entry name" value="Polyketide_cyc2"/>
    <property type="match status" value="1"/>
</dbReference>
<dbReference type="SUPFAM" id="SSF55961">
    <property type="entry name" value="Bet v1-like"/>
    <property type="match status" value="1"/>
</dbReference>
<comment type="caution">
    <text evidence="1">The sequence shown here is derived from an EMBL/GenBank/DDBJ whole genome shotgun (WGS) entry which is preliminary data.</text>
</comment>
<sequence>MPASFSLTTETTAPPQALFDLALDVGAHVASMGSSGEEAVGGVTSGRMRPGEEVTWRARHLGVRWTMTSRVELAGWDEPRTFTDRQVRGPFRSFVHVHTFIPTASGTRMIDDVTLASPVLGAVAERLVLVPYLRRLLRRRGAHLAAAAERA</sequence>
<reference evidence="1 2" key="1">
    <citation type="submission" date="2018-11" db="EMBL/GenBank/DDBJ databases">
        <title>Complete genome sequencing of the Actinobacteria Serinibacter sp. K3-2.</title>
        <authorList>
            <person name="Rakitin A.L."/>
            <person name="Beletsky A.V."/>
            <person name="Mardanov A.V."/>
            <person name="Ravin N.V."/>
            <person name="Gromova A.S."/>
            <person name="Filippova S.N."/>
            <person name="Gal'Chenko V.F."/>
        </authorList>
    </citation>
    <scope>NUCLEOTIDE SEQUENCE [LARGE SCALE GENOMIC DNA]</scope>
    <source>
        <strain evidence="1 2">K3-2</strain>
    </source>
</reference>
<keyword evidence="2" id="KW-1185">Reference proteome</keyword>
<evidence type="ECO:0000313" key="1">
    <source>
        <dbReference type="EMBL" id="TGO06542.1"/>
    </source>
</evidence>
<evidence type="ECO:0000313" key="2">
    <source>
        <dbReference type="Proteomes" id="UP000297318"/>
    </source>
</evidence>
<dbReference type="InterPro" id="IPR019587">
    <property type="entry name" value="Polyketide_cyclase/dehydratase"/>
</dbReference>
<dbReference type="RefSeq" id="WP_135848723.1">
    <property type="nucleotide sequence ID" value="NZ_RHPJ01000001.1"/>
</dbReference>
<gene>
    <name evidence="1" type="ORF">SERN_0734</name>
</gene>
<dbReference type="Gene3D" id="3.30.530.20">
    <property type="match status" value="1"/>
</dbReference>
<evidence type="ECO:0008006" key="3">
    <source>
        <dbReference type="Google" id="ProtNLM"/>
    </source>
</evidence>
<accession>A0A4Z1E768</accession>
<name>A0A4Z1E768_9MICO</name>
<dbReference type="InterPro" id="IPR023393">
    <property type="entry name" value="START-like_dom_sf"/>
</dbReference>
<dbReference type="Proteomes" id="UP000297318">
    <property type="component" value="Unassembled WGS sequence"/>
</dbReference>
<dbReference type="EMBL" id="RHPJ01000001">
    <property type="protein sequence ID" value="TGO06542.1"/>
    <property type="molecule type" value="Genomic_DNA"/>
</dbReference>
<dbReference type="AlphaFoldDB" id="A0A4Z1E768"/>
<protein>
    <recommendedName>
        <fullName evidence="3">Cell division inhibitor</fullName>
    </recommendedName>
</protein>